<sequence>MDGKPCVACGSMTVTTVEGKLQTVRMCNVENTPGAEAWECKTDNCNGGPVSALPPGVTILPVNVTIASADNGGFKGHTLVGGVLLGCLILSLRI</sequence>
<gene>
    <name evidence="1" type="ORF">BV898_16590</name>
</gene>
<protein>
    <submittedName>
        <fullName evidence="1">Uncharacterized protein</fullName>
    </submittedName>
</protein>
<evidence type="ECO:0000313" key="1">
    <source>
        <dbReference type="EMBL" id="OWA52129.1"/>
    </source>
</evidence>
<dbReference type="Proteomes" id="UP000192578">
    <property type="component" value="Unassembled WGS sequence"/>
</dbReference>
<organism evidence="1 2">
    <name type="scientific">Hypsibius exemplaris</name>
    <name type="common">Freshwater tardigrade</name>
    <dbReference type="NCBI Taxonomy" id="2072580"/>
    <lineage>
        <taxon>Eukaryota</taxon>
        <taxon>Metazoa</taxon>
        <taxon>Ecdysozoa</taxon>
        <taxon>Tardigrada</taxon>
        <taxon>Eutardigrada</taxon>
        <taxon>Parachela</taxon>
        <taxon>Hypsibioidea</taxon>
        <taxon>Hypsibiidae</taxon>
        <taxon>Hypsibius</taxon>
    </lineage>
</organism>
<dbReference type="EMBL" id="MTYJ01000252">
    <property type="protein sequence ID" value="OWA52129.1"/>
    <property type="molecule type" value="Genomic_DNA"/>
</dbReference>
<accession>A0A9X6RLF0</accession>
<dbReference type="AlphaFoldDB" id="A0A9X6RLF0"/>
<proteinExistence type="predicted"/>
<comment type="caution">
    <text evidence="1">The sequence shown here is derived from an EMBL/GenBank/DDBJ whole genome shotgun (WGS) entry which is preliminary data.</text>
</comment>
<evidence type="ECO:0000313" key="2">
    <source>
        <dbReference type="Proteomes" id="UP000192578"/>
    </source>
</evidence>
<keyword evidence="2" id="KW-1185">Reference proteome</keyword>
<reference evidence="2" key="1">
    <citation type="submission" date="2017-01" db="EMBL/GenBank/DDBJ databases">
        <title>Comparative genomics of anhydrobiosis in the tardigrade Hypsibius dujardini.</title>
        <authorList>
            <person name="Yoshida Y."/>
            <person name="Koutsovoulos G."/>
            <person name="Laetsch D."/>
            <person name="Stevens L."/>
            <person name="Kumar S."/>
            <person name="Horikawa D."/>
            <person name="Ishino K."/>
            <person name="Komine S."/>
            <person name="Tomita M."/>
            <person name="Blaxter M."/>
            <person name="Arakawa K."/>
        </authorList>
    </citation>
    <scope>NUCLEOTIDE SEQUENCE [LARGE SCALE GENOMIC DNA]</scope>
    <source>
        <strain evidence="2">Z151</strain>
    </source>
</reference>
<name>A0A9X6RLF0_HYPEX</name>